<evidence type="ECO:0000256" key="1">
    <source>
        <dbReference type="ARBA" id="ARBA00022669"/>
    </source>
</evidence>
<protein>
    <recommendedName>
        <fullName evidence="5">Chitin-binding type-1 domain-containing protein</fullName>
    </recommendedName>
</protein>
<dbReference type="PROSITE" id="PS50941">
    <property type="entry name" value="CHIT_BIND_I_2"/>
    <property type="match status" value="1"/>
</dbReference>
<feature type="domain" description="Chitin-binding type-1" evidence="5">
    <location>
        <begin position="57"/>
        <end position="111"/>
    </location>
</feature>
<dbReference type="Proteomes" id="UP000184330">
    <property type="component" value="Unassembled WGS sequence"/>
</dbReference>
<dbReference type="AlphaFoldDB" id="A0A1L7WGM1"/>
<dbReference type="GO" id="GO:0008061">
    <property type="term" value="F:chitin binding"/>
    <property type="evidence" value="ECO:0007669"/>
    <property type="project" value="UniProtKB-UniRule"/>
</dbReference>
<dbReference type="SUPFAM" id="SSF57016">
    <property type="entry name" value="Plant lectins/antimicrobial peptides"/>
    <property type="match status" value="3"/>
</dbReference>
<dbReference type="PANTHER" id="PTHR47849">
    <property type="entry name" value="CHITIN-BINDING LECTIN 1"/>
    <property type="match status" value="1"/>
</dbReference>
<sequence>MHFLSLITLLATASFLPPSLGNPIFPELMSRDLGSCATTPCAAGLCCSQYFYCGTGSDYCGFGACTGGVGGTCPTGECCSIYGFCGVGDGYCPTPPPPPPANCGTGGPCAAGLCCSQWGYCGTGIAYCGS</sequence>
<dbReference type="Pfam" id="PF00187">
    <property type="entry name" value="Chitin_bind_1"/>
    <property type="match status" value="1"/>
</dbReference>
<keyword evidence="4" id="KW-0732">Signal</keyword>
<evidence type="ECO:0000313" key="6">
    <source>
        <dbReference type="EMBL" id="CZR51922.1"/>
    </source>
</evidence>
<evidence type="ECO:0000259" key="5">
    <source>
        <dbReference type="PROSITE" id="PS50941"/>
    </source>
</evidence>
<dbReference type="InterPro" id="IPR018371">
    <property type="entry name" value="Chitin-binding_1_CS"/>
</dbReference>
<feature type="chain" id="PRO_5009875154" description="Chitin-binding type-1 domain-containing protein" evidence="4">
    <location>
        <begin position="22"/>
        <end position="130"/>
    </location>
</feature>
<organism evidence="6 7">
    <name type="scientific">Phialocephala subalpina</name>
    <dbReference type="NCBI Taxonomy" id="576137"/>
    <lineage>
        <taxon>Eukaryota</taxon>
        <taxon>Fungi</taxon>
        <taxon>Dikarya</taxon>
        <taxon>Ascomycota</taxon>
        <taxon>Pezizomycotina</taxon>
        <taxon>Leotiomycetes</taxon>
        <taxon>Helotiales</taxon>
        <taxon>Mollisiaceae</taxon>
        <taxon>Phialocephala</taxon>
        <taxon>Phialocephala fortinii species complex</taxon>
    </lineage>
</organism>
<dbReference type="InterPro" id="IPR001002">
    <property type="entry name" value="Chitin-bd_1"/>
</dbReference>
<dbReference type="InterPro" id="IPR036861">
    <property type="entry name" value="Endochitinase-like_sf"/>
</dbReference>
<dbReference type="PROSITE" id="PS00026">
    <property type="entry name" value="CHIT_BIND_I_1"/>
    <property type="match status" value="2"/>
</dbReference>
<accession>A0A1L7WGM1</accession>
<evidence type="ECO:0000256" key="2">
    <source>
        <dbReference type="ARBA" id="ARBA00023157"/>
    </source>
</evidence>
<proteinExistence type="predicted"/>
<evidence type="ECO:0000256" key="3">
    <source>
        <dbReference type="PROSITE-ProRule" id="PRU00261"/>
    </source>
</evidence>
<name>A0A1L7WGM1_9HELO</name>
<keyword evidence="1 3" id="KW-0147">Chitin-binding</keyword>
<dbReference type="OrthoDB" id="1193027at2759"/>
<reference evidence="6 7" key="1">
    <citation type="submission" date="2016-03" db="EMBL/GenBank/DDBJ databases">
        <authorList>
            <person name="Ploux O."/>
        </authorList>
    </citation>
    <scope>NUCLEOTIDE SEQUENCE [LARGE SCALE GENOMIC DNA]</scope>
    <source>
        <strain evidence="6 7">UAMH 11012</strain>
    </source>
</reference>
<comment type="caution">
    <text evidence="3">Lacks conserved residue(s) required for the propagation of feature annotation.</text>
</comment>
<gene>
    <name evidence="6" type="ORF">PAC_01799</name>
</gene>
<feature type="disulfide bond" evidence="3">
    <location>
        <begin position="78"/>
        <end position="92"/>
    </location>
</feature>
<feature type="disulfide bond" evidence="3">
    <location>
        <begin position="73"/>
        <end position="85"/>
    </location>
</feature>
<dbReference type="SMART" id="SM00270">
    <property type="entry name" value="ChtBD1"/>
    <property type="match status" value="3"/>
</dbReference>
<keyword evidence="2 3" id="KW-1015">Disulfide bond</keyword>
<keyword evidence="7" id="KW-1185">Reference proteome</keyword>
<evidence type="ECO:0000256" key="4">
    <source>
        <dbReference type="SAM" id="SignalP"/>
    </source>
</evidence>
<evidence type="ECO:0000313" key="7">
    <source>
        <dbReference type="Proteomes" id="UP000184330"/>
    </source>
</evidence>
<feature type="signal peptide" evidence="4">
    <location>
        <begin position="1"/>
        <end position="21"/>
    </location>
</feature>
<dbReference type="EMBL" id="FJOG01000002">
    <property type="protein sequence ID" value="CZR51922.1"/>
    <property type="molecule type" value="Genomic_DNA"/>
</dbReference>
<dbReference type="STRING" id="576137.A0A1L7WGM1"/>
<dbReference type="PANTHER" id="PTHR47849:SF8">
    <property type="entry name" value="LECTIN"/>
    <property type="match status" value="1"/>
</dbReference>
<dbReference type="Gene3D" id="3.30.60.10">
    <property type="entry name" value="Endochitinase-like"/>
    <property type="match status" value="3"/>
</dbReference>